<dbReference type="EMBL" id="JBEYXV010000009">
    <property type="protein sequence ID" value="MEU6822735.1"/>
    <property type="molecule type" value="Genomic_DNA"/>
</dbReference>
<evidence type="ECO:0000313" key="3">
    <source>
        <dbReference type="Proteomes" id="UP001551176"/>
    </source>
</evidence>
<accession>A0ABV3BNZ2</accession>
<sequence length="75" mass="7948">MNDFLSRQPAGGDTYNITGPHGFVAGFQQHVVQNNSFGLDASKLQPARYAPPAVGTSPDGWFPRLAATGGTRSSR</sequence>
<keyword evidence="3" id="KW-1185">Reference proteome</keyword>
<evidence type="ECO:0000313" key="2">
    <source>
        <dbReference type="EMBL" id="MEU6822735.1"/>
    </source>
</evidence>
<gene>
    <name evidence="2" type="ORF">ABZ921_19075</name>
</gene>
<comment type="caution">
    <text evidence="2">The sequence shown here is derived from an EMBL/GenBank/DDBJ whole genome shotgun (WGS) entry which is preliminary data.</text>
</comment>
<proteinExistence type="predicted"/>
<reference evidence="2 3" key="1">
    <citation type="submission" date="2024-06" db="EMBL/GenBank/DDBJ databases">
        <title>The Natural Products Discovery Center: Release of the First 8490 Sequenced Strains for Exploring Actinobacteria Biosynthetic Diversity.</title>
        <authorList>
            <person name="Kalkreuter E."/>
            <person name="Kautsar S.A."/>
            <person name="Yang D."/>
            <person name="Bader C.D."/>
            <person name="Teijaro C.N."/>
            <person name="Fluegel L."/>
            <person name="Davis C.M."/>
            <person name="Simpson J.R."/>
            <person name="Lauterbach L."/>
            <person name="Steele A.D."/>
            <person name="Gui C."/>
            <person name="Meng S."/>
            <person name="Li G."/>
            <person name="Viehrig K."/>
            <person name="Ye F."/>
            <person name="Su P."/>
            <person name="Kiefer A.F."/>
            <person name="Nichols A."/>
            <person name="Cepeda A.J."/>
            <person name="Yan W."/>
            <person name="Fan B."/>
            <person name="Jiang Y."/>
            <person name="Adhikari A."/>
            <person name="Zheng C.-J."/>
            <person name="Schuster L."/>
            <person name="Cowan T.M."/>
            <person name="Smanski M.J."/>
            <person name="Chevrette M.G."/>
            <person name="De Carvalho L.P.S."/>
            <person name="Shen B."/>
        </authorList>
    </citation>
    <scope>NUCLEOTIDE SEQUENCE [LARGE SCALE GENOMIC DNA]</scope>
    <source>
        <strain evidence="2 3">NPDC046838</strain>
    </source>
</reference>
<evidence type="ECO:0000256" key="1">
    <source>
        <dbReference type="SAM" id="MobiDB-lite"/>
    </source>
</evidence>
<feature type="region of interest" description="Disordered" evidence="1">
    <location>
        <begin position="48"/>
        <end position="75"/>
    </location>
</feature>
<protein>
    <submittedName>
        <fullName evidence="2">Uncharacterized protein</fullName>
    </submittedName>
</protein>
<dbReference type="Proteomes" id="UP001551176">
    <property type="component" value="Unassembled WGS sequence"/>
</dbReference>
<dbReference type="RefSeq" id="WP_359350345.1">
    <property type="nucleotide sequence ID" value="NZ_JBEYXV010000009.1"/>
</dbReference>
<organism evidence="2 3">
    <name type="scientific">Streptomyces atriruber</name>
    <dbReference type="NCBI Taxonomy" id="545121"/>
    <lineage>
        <taxon>Bacteria</taxon>
        <taxon>Bacillati</taxon>
        <taxon>Actinomycetota</taxon>
        <taxon>Actinomycetes</taxon>
        <taxon>Kitasatosporales</taxon>
        <taxon>Streptomycetaceae</taxon>
        <taxon>Streptomyces</taxon>
    </lineage>
</organism>
<name>A0ABV3BNZ2_9ACTN</name>